<sequence>MATFNAYKSFDLQSIDMSWLVDNFYSRSVKESSNDIIDGITYEDKADIFANDGSSYLGLRYYGNMTFGTGLWETGGTVSLIVSVATDSTLSFDEIVWSMGNVEISAIDLEAALLTPNTFDEHDLIRAALAGDDDVNLSDYMDIFDGMGGDDLINGGGGDDQLNGDDGDDTINGGSGNEFIDGGSGNDFVSGDVGLDSLYGDSGQDIMLGGSGKDTMSGGEDNDEFRFTSQLDSGNKASTADIITDFKHRFDEIDVHEIDASVIRGGENAFIWRGTGAISTSTHGEIRFQKFNNAGSSNDYTMIYFDTDKDKASEFLIKLTGLEKLDAHDFIL</sequence>
<dbReference type="PANTHER" id="PTHR38340:SF1">
    <property type="entry name" value="S-LAYER PROTEIN"/>
    <property type="match status" value="1"/>
</dbReference>
<comment type="caution">
    <text evidence="3">The sequence shown here is derived from an EMBL/GenBank/DDBJ whole genome shotgun (WGS) entry which is preliminary data.</text>
</comment>
<accession>A0A936YN72</accession>
<evidence type="ECO:0008006" key="5">
    <source>
        <dbReference type="Google" id="ProtNLM"/>
    </source>
</evidence>
<gene>
    <name evidence="3" type="ORF">JJB09_04210</name>
</gene>
<dbReference type="PRINTS" id="PR00313">
    <property type="entry name" value="CABNDNGRPT"/>
</dbReference>
<evidence type="ECO:0000313" key="3">
    <source>
        <dbReference type="EMBL" id="MBL0371224.1"/>
    </source>
</evidence>
<proteinExistence type="predicted"/>
<keyword evidence="4" id="KW-1185">Reference proteome</keyword>
<dbReference type="EMBL" id="JAEQNC010000002">
    <property type="protein sequence ID" value="MBL0371224.1"/>
    <property type="molecule type" value="Genomic_DNA"/>
</dbReference>
<dbReference type="InterPro" id="IPR050557">
    <property type="entry name" value="RTX_toxin/Mannuronan_C5-epim"/>
</dbReference>
<name>A0A936YN72_9HYPH</name>
<dbReference type="Pfam" id="PF00353">
    <property type="entry name" value="HemolysinCabind"/>
    <property type="match status" value="2"/>
</dbReference>
<reference evidence="3" key="1">
    <citation type="submission" date="2021-01" db="EMBL/GenBank/DDBJ databases">
        <title>Rhizobium sp. strain KVB221 16S ribosomal RNA gene Genome sequencing and assembly.</title>
        <authorList>
            <person name="Kang M."/>
        </authorList>
    </citation>
    <scope>NUCLEOTIDE SEQUENCE</scope>
    <source>
        <strain evidence="3">KVB221</strain>
    </source>
</reference>
<dbReference type="Proteomes" id="UP000633219">
    <property type="component" value="Unassembled WGS sequence"/>
</dbReference>
<dbReference type="InterPro" id="IPR001343">
    <property type="entry name" value="Hemolysn_Ca-bd"/>
</dbReference>
<protein>
    <recommendedName>
        <fullName evidence="5">Calcium-binding protein</fullName>
    </recommendedName>
</protein>
<dbReference type="RefSeq" id="WP_201653568.1">
    <property type="nucleotide sequence ID" value="NZ_JAEQNC010000002.1"/>
</dbReference>
<dbReference type="Gene3D" id="2.150.10.10">
    <property type="entry name" value="Serralysin-like metalloprotease, C-terminal"/>
    <property type="match status" value="2"/>
</dbReference>
<keyword evidence="2" id="KW-0964">Secreted</keyword>
<evidence type="ECO:0000256" key="1">
    <source>
        <dbReference type="ARBA" id="ARBA00004613"/>
    </source>
</evidence>
<evidence type="ECO:0000313" key="4">
    <source>
        <dbReference type="Proteomes" id="UP000633219"/>
    </source>
</evidence>
<dbReference type="GO" id="GO:0005576">
    <property type="term" value="C:extracellular region"/>
    <property type="evidence" value="ECO:0007669"/>
    <property type="project" value="UniProtKB-SubCell"/>
</dbReference>
<comment type="subcellular location">
    <subcellularLocation>
        <location evidence="1">Secreted</location>
    </subcellularLocation>
</comment>
<dbReference type="PANTHER" id="PTHR38340">
    <property type="entry name" value="S-LAYER PROTEIN"/>
    <property type="match status" value="1"/>
</dbReference>
<dbReference type="SUPFAM" id="SSF51120">
    <property type="entry name" value="beta-Roll"/>
    <property type="match status" value="1"/>
</dbReference>
<dbReference type="InterPro" id="IPR011049">
    <property type="entry name" value="Serralysin-like_metalloprot_C"/>
</dbReference>
<organism evidence="3 4">
    <name type="scientific">Rhizobium setariae</name>
    <dbReference type="NCBI Taxonomy" id="2801340"/>
    <lineage>
        <taxon>Bacteria</taxon>
        <taxon>Pseudomonadati</taxon>
        <taxon>Pseudomonadota</taxon>
        <taxon>Alphaproteobacteria</taxon>
        <taxon>Hyphomicrobiales</taxon>
        <taxon>Rhizobiaceae</taxon>
        <taxon>Rhizobium/Agrobacterium group</taxon>
        <taxon>Rhizobium</taxon>
    </lineage>
</organism>
<dbReference type="AlphaFoldDB" id="A0A936YN72"/>
<evidence type="ECO:0000256" key="2">
    <source>
        <dbReference type="ARBA" id="ARBA00022525"/>
    </source>
</evidence>
<dbReference type="GO" id="GO:0005509">
    <property type="term" value="F:calcium ion binding"/>
    <property type="evidence" value="ECO:0007669"/>
    <property type="project" value="InterPro"/>
</dbReference>